<dbReference type="AlphaFoldDB" id="A0AA85IUI8"/>
<dbReference type="PANTHER" id="PTHR45975:SF2">
    <property type="entry name" value="NUCLEOSOME-REMODELING FACTOR SUBUNIT BPTF"/>
    <property type="match status" value="1"/>
</dbReference>
<dbReference type="PANTHER" id="PTHR45975">
    <property type="entry name" value="NUCLEOSOME-REMODELING FACTOR SUBUNIT BPTF"/>
    <property type="match status" value="1"/>
</dbReference>
<protein>
    <submittedName>
        <fullName evidence="3">Uncharacterized protein</fullName>
    </submittedName>
</protein>
<name>A0AA85IUI8_TRIRE</name>
<organism evidence="2 3">
    <name type="scientific">Trichobilharzia regenti</name>
    <name type="common">Nasal bird schistosome</name>
    <dbReference type="NCBI Taxonomy" id="157069"/>
    <lineage>
        <taxon>Eukaryota</taxon>
        <taxon>Metazoa</taxon>
        <taxon>Spiralia</taxon>
        <taxon>Lophotrochozoa</taxon>
        <taxon>Platyhelminthes</taxon>
        <taxon>Trematoda</taxon>
        <taxon>Digenea</taxon>
        <taxon>Strigeidida</taxon>
        <taxon>Schistosomatoidea</taxon>
        <taxon>Schistosomatidae</taxon>
        <taxon>Trichobilharzia</taxon>
    </lineage>
</organism>
<reference evidence="3" key="2">
    <citation type="submission" date="2023-11" db="UniProtKB">
        <authorList>
            <consortium name="WormBaseParasite"/>
        </authorList>
    </citation>
    <scope>IDENTIFICATION</scope>
</reference>
<reference evidence="2" key="1">
    <citation type="submission" date="2022-06" db="EMBL/GenBank/DDBJ databases">
        <authorList>
            <person name="Berger JAMES D."/>
            <person name="Berger JAMES D."/>
        </authorList>
    </citation>
    <scope>NUCLEOTIDE SEQUENCE [LARGE SCALE GENOMIC DNA]</scope>
</reference>
<feature type="compositionally biased region" description="Polar residues" evidence="1">
    <location>
        <begin position="247"/>
        <end position="260"/>
    </location>
</feature>
<accession>A0AA85IUI8</accession>
<dbReference type="GO" id="GO:0000978">
    <property type="term" value="F:RNA polymerase II cis-regulatory region sequence-specific DNA binding"/>
    <property type="evidence" value="ECO:0007669"/>
    <property type="project" value="TreeGrafter"/>
</dbReference>
<dbReference type="Proteomes" id="UP000050795">
    <property type="component" value="Unassembled WGS sequence"/>
</dbReference>
<proteinExistence type="predicted"/>
<evidence type="ECO:0000313" key="3">
    <source>
        <dbReference type="WBParaSite" id="TREG1_110640.1"/>
    </source>
</evidence>
<dbReference type="GO" id="GO:0006357">
    <property type="term" value="P:regulation of transcription by RNA polymerase II"/>
    <property type="evidence" value="ECO:0007669"/>
    <property type="project" value="InterPro"/>
</dbReference>
<dbReference type="WBParaSite" id="TREG1_110640.1">
    <property type="protein sequence ID" value="TREG1_110640.1"/>
    <property type="gene ID" value="TREG1_110640"/>
</dbReference>
<evidence type="ECO:0000313" key="2">
    <source>
        <dbReference type="Proteomes" id="UP000050795"/>
    </source>
</evidence>
<dbReference type="InterPro" id="IPR038028">
    <property type="entry name" value="BPTF"/>
</dbReference>
<feature type="region of interest" description="Disordered" evidence="1">
    <location>
        <begin position="214"/>
        <end position="267"/>
    </location>
</feature>
<feature type="compositionally biased region" description="Basic and acidic residues" evidence="1">
    <location>
        <begin position="226"/>
        <end position="245"/>
    </location>
</feature>
<keyword evidence="2" id="KW-1185">Reference proteome</keyword>
<dbReference type="GO" id="GO:0016589">
    <property type="term" value="C:NURF complex"/>
    <property type="evidence" value="ECO:0007669"/>
    <property type="project" value="InterPro"/>
</dbReference>
<sequence>MLLPRMKSEMTITQKLTENGLQQFCRLRPNHKSLSMNDPNYQRYANLLMSSIGNIVCVYSVLEVEQALCKKIDAGETNEHSTKKLAIAACSLPSIDKPVFPSLSNDLLSFLEKYTEDNSYVVLVTDQNSCIVRNHDQVISRISKEDNSNEVAVYPPTILEPQDLSTLHMPLDWNSSNPTPNECCLLAYRLSDEGSWRSWTNLYTSGVWTGEEKATATTTDGDADDGANKQHGDDADGDGIHDLKRTPSGTRNTQNPAAKTTTDEVDPDDMILDSVNVALTRAQHLEEKEKRRLLANKFNFSDYCSDLWQYIDPVTLASTYKGILRSMMEDKTAATTAAAFERIRFDCWPASPYQLLDLLRLTLCHMESKIPLAFFTPAWRAHRTEWIKDVLDCKSPSDLAFVLARLEASIRTVCFQRVWFSSLGHLNLERFTAAQREEDKRIRQFDRLTSSSSSAGGAGNAAAASLPANLIRTKTPHPIRHTVWKTRGEEYRRLGGDGWMWISSTRGNAGRVAQRAFKTLPPISYWRNNAAATSNRRTNPRGLQHGIGWGVCPEYIEGQIPVKPPKASECRGHVLHPITGSHYI</sequence>
<evidence type="ECO:0000256" key="1">
    <source>
        <dbReference type="SAM" id="MobiDB-lite"/>
    </source>
</evidence>